<dbReference type="Gene3D" id="1.20.120.160">
    <property type="entry name" value="HPT domain"/>
    <property type="match status" value="1"/>
</dbReference>
<dbReference type="AlphaFoldDB" id="A0A370DTB4"/>
<evidence type="ECO:0000256" key="3">
    <source>
        <dbReference type="SAM" id="MobiDB-lite"/>
    </source>
</evidence>
<sequence>MVKTVTAVISSDQEKTRESTTATPEDSITTRFHNADTLDVSVLKNLEILGNDPQFISNLITTFTLDSERTLQQMDQALADNDNELFKDLAHLFVDSAGHLGAFALYEYSLSASRILPSEFDAHGANILQEMRATFTRTSDALMRFLSKDDETSSYLS</sequence>
<feature type="domain" description="HPt" evidence="4">
    <location>
        <begin position="52"/>
        <end position="145"/>
    </location>
</feature>
<keyword evidence="1" id="KW-0902">Two-component regulatory system</keyword>
<name>A0A370DTB4_9GAMM</name>
<dbReference type="EMBL" id="QFXE01000001">
    <property type="protein sequence ID" value="RDH88441.1"/>
    <property type="molecule type" value="Genomic_DNA"/>
</dbReference>
<feature type="region of interest" description="Disordered" evidence="3">
    <location>
        <begin position="1"/>
        <end position="25"/>
    </location>
</feature>
<feature type="modified residue" description="Phosphohistidine" evidence="2">
    <location>
        <position position="91"/>
    </location>
</feature>
<evidence type="ECO:0000313" key="5">
    <source>
        <dbReference type="EMBL" id="RDH88441.1"/>
    </source>
</evidence>
<evidence type="ECO:0000313" key="6">
    <source>
        <dbReference type="Proteomes" id="UP000254771"/>
    </source>
</evidence>
<dbReference type="Proteomes" id="UP000254771">
    <property type="component" value="Unassembled WGS sequence"/>
</dbReference>
<dbReference type="GO" id="GO:0004672">
    <property type="term" value="F:protein kinase activity"/>
    <property type="evidence" value="ECO:0007669"/>
    <property type="project" value="UniProtKB-ARBA"/>
</dbReference>
<dbReference type="InterPro" id="IPR008207">
    <property type="entry name" value="Sig_transdc_His_kin_Hpt_dom"/>
</dbReference>
<accession>A0A370DTB4</accession>
<gene>
    <name evidence="5" type="ORF">DIZ78_00440</name>
</gene>
<proteinExistence type="predicted"/>
<organism evidence="5 6">
    <name type="scientific">endosymbiont of Escarpia spicata</name>
    <dbReference type="NCBI Taxonomy" id="2200908"/>
    <lineage>
        <taxon>Bacteria</taxon>
        <taxon>Pseudomonadati</taxon>
        <taxon>Pseudomonadota</taxon>
        <taxon>Gammaproteobacteria</taxon>
        <taxon>sulfur-oxidizing symbionts</taxon>
    </lineage>
</organism>
<dbReference type="GO" id="GO:0000160">
    <property type="term" value="P:phosphorelay signal transduction system"/>
    <property type="evidence" value="ECO:0007669"/>
    <property type="project" value="UniProtKB-KW"/>
</dbReference>
<reference evidence="5 6" key="1">
    <citation type="journal article" date="2018" name="ISME J.">
        <title>Endosymbiont genomes yield clues of tubeworm success.</title>
        <authorList>
            <person name="Li Y."/>
            <person name="Liles M.R."/>
            <person name="Halanych K.M."/>
        </authorList>
    </citation>
    <scope>NUCLEOTIDE SEQUENCE [LARGE SCALE GENOMIC DNA]</scope>
    <source>
        <strain evidence="5">A1462</strain>
    </source>
</reference>
<evidence type="ECO:0000259" key="4">
    <source>
        <dbReference type="PROSITE" id="PS50894"/>
    </source>
</evidence>
<dbReference type="PROSITE" id="PS50894">
    <property type="entry name" value="HPT"/>
    <property type="match status" value="1"/>
</dbReference>
<protein>
    <recommendedName>
        <fullName evidence="4">HPt domain-containing protein</fullName>
    </recommendedName>
</protein>
<evidence type="ECO:0000256" key="2">
    <source>
        <dbReference type="PROSITE-ProRule" id="PRU00110"/>
    </source>
</evidence>
<comment type="caution">
    <text evidence="5">The sequence shown here is derived from an EMBL/GenBank/DDBJ whole genome shotgun (WGS) entry which is preliminary data.</text>
</comment>
<keyword evidence="6" id="KW-1185">Reference proteome</keyword>
<dbReference type="InterPro" id="IPR036641">
    <property type="entry name" value="HPT_dom_sf"/>
</dbReference>
<keyword evidence="2" id="KW-0597">Phosphoprotein</keyword>
<dbReference type="SUPFAM" id="SSF47226">
    <property type="entry name" value="Histidine-containing phosphotransfer domain, HPT domain"/>
    <property type="match status" value="1"/>
</dbReference>
<evidence type="ECO:0000256" key="1">
    <source>
        <dbReference type="ARBA" id="ARBA00023012"/>
    </source>
</evidence>